<accession>A0A6N6QGR9</accession>
<dbReference type="EMBL" id="WBVY01000005">
    <property type="protein sequence ID" value="KAB2655526.1"/>
    <property type="molecule type" value="Genomic_DNA"/>
</dbReference>
<keyword evidence="1" id="KW-1133">Transmembrane helix</keyword>
<feature type="transmembrane region" description="Helical" evidence="1">
    <location>
        <begin position="6"/>
        <end position="25"/>
    </location>
</feature>
<keyword evidence="1" id="KW-0472">Membrane</keyword>
<evidence type="ECO:0000313" key="5">
    <source>
        <dbReference type="EMBL" id="NKW09072.1"/>
    </source>
</evidence>
<dbReference type="EMBL" id="WBVX01000017">
    <property type="protein sequence ID" value="KAB2683186.1"/>
    <property type="molecule type" value="Genomic_DNA"/>
</dbReference>
<reference evidence="6 7" key="1">
    <citation type="submission" date="2019-09" db="EMBL/GenBank/DDBJ databases">
        <title>Taxonomic organization of the family Brucellaceae based on a phylogenomic approach.</title>
        <authorList>
            <person name="Leclercq S."/>
            <person name="Cloeckaert A."/>
            <person name="Zygmunt M.S."/>
        </authorList>
    </citation>
    <scope>NUCLEOTIDE SEQUENCE [LARGE SCALE GENOMIC DNA]</scope>
    <source>
        <strain evidence="3 6">LMG 18957</strain>
        <strain evidence="2 7">TA93</strain>
        <strain evidence="4 8">WS1830</strain>
    </source>
</reference>
<evidence type="ECO:0000313" key="3">
    <source>
        <dbReference type="EMBL" id="KAB2665751.1"/>
    </source>
</evidence>
<evidence type="ECO:0000313" key="8">
    <source>
        <dbReference type="Proteomes" id="UP000481643"/>
    </source>
</evidence>
<dbReference type="Proteomes" id="UP000430843">
    <property type="component" value="Unassembled WGS sequence"/>
</dbReference>
<protein>
    <submittedName>
        <fullName evidence="4">Uncharacterized protein</fullName>
    </submittedName>
</protein>
<dbReference type="Proteomes" id="UP000558475">
    <property type="component" value="Unassembled WGS sequence"/>
</dbReference>
<comment type="caution">
    <text evidence="4">The sequence shown here is derived from an EMBL/GenBank/DDBJ whole genome shotgun (WGS) entry which is preliminary data.</text>
</comment>
<keyword evidence="1" id="KW-0812">Transmembrane</keyword>
<dbReference type="EMBL" id="WBWA01000006">
    <property type="protein sequence ID" value="KAB2665751.1"/>
    <property type="molecule type" value="Genomic_DNA"/>
</dbReference>
<gene>
    <name evidence="3" type="ORF">F9K91_08895</name>
    <name evidence="2" type="ORF">F9K94_19345</name>
    <name evidence="4" type="ORF">F9L08_16375</name>
    <name evidence="5" type="ORF">HGG76_01875</name>
</gene>
<dbReference type="Proteomes" id="UP000481643">
    <property type="component" value="Unassembled WGS sequence"/>
</dbReference>
<evidence type="ECO:0000256" key="1">
    <source>
        <dbReference type="SAM" id="Phobius"/>
    </source>
</evidence>
<evidence type="ECO:0000313" key="6">
    <source>
        <dbReference type="Proteomes" id="UP000430843"/>
    </source>
</evidence>
<evidence type="ECO:0000313" key="4">
    <source>
        <dbReference type="EMBL" id="KAB2683186.1"/>
    </source>
</evidence>
<proteinExistence type="predicted"/>
<evidence type="ECO:0000313" key="9">
    <source>
        <dbReference type="Proteomes" id="UP000558475"/>
    </source>
</evidence>
<dbReference type="RefSeq" id="WP_081104559.1">
    <property type="nucleotide sequence ID" value="NZ_JAKVTF010000001.1"/>
</dbReference>
<sequence>MQHSSHAAIGLCAVLSIVSLQVKYMERGTRHAYARALNGVNTDDGLIFSTNPIAATGVRANERSRRSLRAR</sequence>
<name>A0A6N6QGR9_9HYPH</name>
<dbReference type="AlphaFoldDB" id="A0A6N6QGR9"/>
<organism evidence="4 8">
    <name type="scientific">Brucella tritici</name>
    <dbReference type="NCBI Taxonomy" id="94626"/>
    <lineage>
        <taxon>Bacteria</taxon>
        <taxon>Pseudomonadati</taxon>
        <taxon>Pseudomonadota</taxon>
        <taxon>Alphaproteobacteria</taxon>
        <taxon>Hyphomicrobiales</taxon>
        <taxon>Brucellaceae</taxon>
        <taxon>Brucella/Ochrobactrum group</taxon>
        <taxon>Brucella</taxon>
    </lineage>
</organism>
<dbReference type="Proteomes" id="UP000460650">
    <property type="component" value="Unassembled WGS sequence"/>
</dbReference>
<dbReference type="EMBL" id="JAAXZB010000001">
    <property type="protein sequence ID" value="NKW09072.1"/>
    <property type="molecule type" value="Genomic_DNA"/>
</dbReference>
<keyword evidence="6" id="KW-1185">Reference proteome</keyword>
<evidence type="ECO:0000313" key="2">
    <source>
        <dbReference type="EMBL" id="KAB2655526.1"/>
    </source>
</evidence>
<reference evidence="5 9" key="2">
    <citation type="submission" date="2020-04" db="EMBL/GenBank/DDBJ databases">
        <title>Whole genome sequencing of clinical and environmental type strains of Ochrobactrum.</title>
        <authorList>
            <person name="Dharne M."/>
        </authorList>
    </citation>
    <scope>NUCLEOTIDE SEQUENCE [LARGE SCALE GENOMIC DNA]</scope>
    <source>
        <strain evidence="5 9">DSM 13340</strain>
    </source>
</reference>
<evidence type="ECO:0000313" key="7">
    <source>
        <dbReference type="Proteomes" id="UP000460650"/>
    </source>
</evidence>